<evidence type="ECO:0000256" key="12">
    <source>
        <dbReference type="ARBA" id="ARBA00023163"/>
    </source>
</evidence>
<dbReference type="InterPro" id="IPR045867">
    <property type="entry name" value="DNA-dir_RpoC_beta_prime"/>
</dbReference>
<dbReference type="GO" id="GO:0006366">
    <property type="term" value="P:transcription by RNA polymerase II"/>
    <property type="evidence" value="ECO:0007669"/>
    <property type="project" value="InterPro"/>
</dbReference>
<feature type="domain" description="RNA polymerase Rpb1" evidence="17">
    <location>
        <begin position="1"/>
        <end position="556"/>
    </location>
</feature>
<keyword evidence="8" id="KW-0677">Repeat</keyword>
<accession>A0A7S0DEE9</accession>
<keyword evidence="10" id="KW-0460">Magnesium</keyword>
<evidence type="ECO:0000256" key="8">
    <source>
        <dbReference type="ARBA" id="ARBA00022737"/>
    </source>
</evidence>
<dbReference type="FunFam" id="1.10.150.390:FF:000001">
    <property type="entry name" value="DNA-directed RNA polymerase subunit"/>
    <property type="match status" value="1"/>
</dbReference>
<dbReference type="Gene3D" id="1.10.150.390">
    <property type="match status" value="1"/>
</dbReference>
<dbReference type="CDD" id="cd02584">
    <property type="entry name" value="RNAP_II_Rpb1_C"/>
    <property type="match status" value="1"/>
</dbReference>
<dbReference type="GO" id="GO:0005665">
    <property type="term" value="C:RNA polymerase II, core complex"/>
    <property type="evidence" value="ECO:0007669"/>
    <property type="project" value="TreeGrafter"/>
</dbReference>
<evidence type="ECO:0000256" key="5">
    <source>
        <dbReference type="ARBA" id="ARBA00022679"/>
    </source>
</evidence>
<feature type="compositionally biased region" description="Low complexity" evidence="14">
    <location>
        <begin position="691"/>
        <end position="938"/>
    </location>
</feature>
<sequence>MEDVTLQYDQTIRNSSGEIIQFCYGEDALDSTFIEKQKINTIKLDNKKFEERYHLDIKRESELDELLHPETKEKIISSNTAFKTLEDEFRQLELDRKNLREFGFLGPGENSVYLPVNLKRLIWNARERFKVDIFGKSDLNPEHIVQEVKNLCSRIRIFNTPKQLNDPISLEVQDNATTLFKMHLRATLASKKVLSDHKLSKDSLEWLLGEIENRFLQAIAHPGEMVGSVAAQSIGEPATQMTLNTFHQAGVSAKNVTLGVPRLKEIINVAKTVKTPSLTVYLEGVNSEHEKLAVKVLNKLEYTRLKDIVQRTELYYDPDPKNCVVEEDRGFLESYFVFGDCEWVETASPWMLRMVLDRRKKEGKDLENSRIASRIEAGFPEDLWCLHNDDNAPELVLQIRIRDDTRDDDEEEEMDSTVFLRRLEQHLLEKVDLGGIQGIDKVFMQHSKRPAYNPQGKVVENQMEWILETEGVALKDVLAVEEVDQIRTVSNHIIETFNTLGIEAARKALLTELRGVIEFDGSYVNYRHLSMLVDVMTFRGHLMSITRHGINRTNAGCLMRCSFEETVEILLDAAAFAEADHVKGVSEAIMLGQLPRIGTGFFDLYLDQDMLSKHAVEADDDDDFNMGQFDVGEEGGQTPVVSQDSMGFTPVHQSPGAGGFSPWSPSAGAFSPAHDGPMSPSLAGPASPDFSPSSPSYSPTSPSYSPTSPSYSPTSPSYSPTSPSYNPTSPNYSPTSPSYSPTSPSYSPTSPNYSPTSPSYSPTSPSYSPTSPSYSPTSPSYSPTSPSYSPTSPSYSPTSPSYSPTSPSYSPTSPSYSPTSPSYSPTSPSYSPTSPSYSPTSPSYSPTSPSYSPTSPSYSPTSPSYSPTSPSYSPTSPSYSPTSPSYSPTSPSYSPTSPSYSPTSPSYSPTSPSYSPTSPSYSPTSPSYSPSSPNYSPSGPDYSPEDNDPGN</sequence>
<evidence type="ECO:0000256" key="1">
    <source>
        <dbReference type="ARBA" id="ARBA00004123"/>
    </source>
</evidence>
<keyword evidence="5" id="KW-0808">Transferase</keyword>
<protein>
    <recommendedName>
        <fullName evidence="2">DNA-directed RNA polymerase</fullName>
        <ecNumber evidence="2">2.7.7.6</ecNumber>
    </recommendedName>
</protein>
<dbReference type="Pfam" id="PF04990">
    <property type="entry name" value="RNA_pol_Rpb1_7"/>
    <property type="match status" value="1"/>
</dbReference>
<evidence type="ECO:0000256" key="14">
    <source>
        <dbReference type="SAM" id="MobiDB-lite"/>
    </source>
</evidence>
<evidence type="ECO:0000256" key="11">
    <source>
        <dbReference type="ARBA" id="ARBA00023125"/>
    </source>
</evidence>
<keyword evidence="4" id="KW-0597">Phosphoprotein</keyword>
<dbReference type="AlphaFoldDB" id="A0A7S0DEE9"/>
<feature type="region of interest" description="Disordered" evidence="14">
    <location>
        <begin position="624"/>
        <end position="951"/>
    </location>
</feature>
<dbReference type="GO" id="GO:0046872">
    <property type="term" value="F:metal ion binding"/>
    <property type="evidence" value="ECO:0007669"/>
    <property type="project" value="UniProtKB-KW"/>
</dbReference>
<feature type="domain" description="RNA polymerase Rpb1" evidence="15">
    <location>
        <begin position="303"/>
        <end position="433"/>
    </location>
</feature>
<comment type="subcellular location">
    <subcellularLocation>
        <location evidence="1">Nucleus</location>
    </subcellularLocation>
</comment>
<dbReference type="InterPro" id="IPR007081">
    <property type="entry name" value="RNA_pol_Rpb1_5"/>
</dbReference>
<organism evidence="18">
    <name type="scientific">Amorphochlora amoebiformis</name>
    <dbReference type="NCBI Taxonomy" id="1561963"/>
    <lineage>
        <taxon>Eukaryota</taxon>
        <taxon>Sar</taxon>
        <taxon>Rhizaria</taxon>
        <taxon>Cercozoa</taxon>
        <taxon>Chlorarachniophyceae</taxon>
        <taxon>Amorphochlora</taxon>
    </lineage>
</organism>
<keyword evidence="13" id="KW-0539">Nucleus</keyword>
<evidence type="ECO:0000259" key="15">
    <source>
        <dbReference type="Pfam" id="PF04990"/>
    </source>
</evidence>
<evidence type="ECO:0000256" key="2">
    <source>
        <dbReference type="ARBA" id="ARBA00012418"/>
    </source>
</evidence>
<dbReference type="InterPro" id="IPR000684">
    <property type="entry name" value="RNA_pol_II_repeat_euk"/>
</dbReference>
<keyword evidence="7" id="KW-0479">Metal-binding</keyword>
<dbReference type="InterPro" id="IPR007075">
    <property type="entry name" value="RNA_pol_Rpb1_6"/>
</dbReference>
<dbReference type="Gene3D" id="6.20.50.80">
    <property type="match status" value="1"/>
</dbReference>
<dbReference type="SUPFAM" id="SSF64484">
    <property type="entry name" value="beta and beta-prime subunits of DNA dependent RNA-polymerase"/>
    <property type="match status" value="1"/>
</dbReference>
<keyword evidence="12" id="KW-0804">Transcription</keyword>
<evidence type="ECO:0000256" key="3">
    <source>
        <dbReference type="ARBA" id="ARBA00022478"/>
    </source>
</evidence>
<dbReference type="InterPro" id="IPR038593">
    <property type="entry name" value="RNA_pol_Rpb1_7_sf"/>
</dbReference>
<proteinExistence type="predicted"/>
<dbReference type="EMBL" id="HBEM01016477">
    <property type="protein sequence ID" value="CAD8452293.1"/>
    <property type="molecule type" value="Transcribed_RNA"/>
</dbReference>
<evidence type="ECO:0000256" key="10">
    <source>
        <dbReference type="ARBA" id="ARBA00022842"/>
    </source>
</evidence>
<evidence type="ECO:0000256" key="4">
    <source>
        <dbReference type="ARBA" id="ARBA00022553"/>
    </source>
</evidence>
<keyword evidence="11" id="KW-0238">DNA-binding</keyword>
<dbReference type="PANTHER" id="PTHR19376:SF37">
    <property type="entry name" value="DNA-DIRECTED RNA POLYMERASE II SUBUNIT RPB1"/>
    <property type="match status" value="1"/>
</dbReference>
<dbReference type="Gene3D" id="3.30.1360.140">
    <property type="match status" value="1"/>
</dbReference>
<evidence type="ECO:0000259" key="17">
    <source>
        <dbReference type="Pfam" id="PF04998"/>
    </source>
</evidence>
<name>A0A7S0DEE9_9EUKA</name>
<evidence type="ECO:0000259" key="16">
    <source>
        <dbReference type="Pfam" id="PF04992"/>
    </source>
</evidence>
<feature type="domain" description="RNA polymerase Rpb1" evidence="16">
    <location>
        <begin position="29"/>
        <end position="218"/>
    </location>
</feature>
<dbReference type="GO" id="GO:0003677">
    <property type="term" value="F:DNA binding"/>
    <property type="evidence" value="ECO:0007669"/>
    <property type="project" value="UniProtKB-KW"/>
</dbReference>
<keyword evidence="9" id="KW-0862">Zinc</keyword>
<gene>
    <name evidence="18" type="ORF">LAMO00422_LOCUS11334</name>
</gene>
<dbReference type="GO" id="GO:0003899">
    <property type="term" value="F:DNA-directed RNA polymerase activity"/>
    <property type="evidence" value="ECO:0007669"/>
    <property type="project" value="UniProtKB-EC"/>
</dbReference>
<dbReference type="Pfam" id="PF04992">
    <property type="entry name" value="RNA_pol_Rpb1_6"/>
    <property type="match status" value="1"/>
</dbReference>
<dbReference type="Pfam" id="PF04998">
    <property type="entry name" value="RNA_pol_Rpb1_5"/>
    <property type="match status" value="1"/>
</dbReference>
<dbReference type="PROSITE" id="PS00115">
    <property type="entry name" value="RNA_POL_II_REPEAT"/>
    <property type="match status" value="24"/>
</dbReference>
<reference evidence="18" key="1">
    <citation type="submission" date="2021-01" db="EMBL/GenBank/DDBJ databases">
        <authorList>
            <person name="Corre E."/>
            <person name="Pelletier E."/>
            <person name="Niang G."/>
            <person name="Scheremetjew M."/>
            <person name="Finn R."/>
            <person name="Kale V."/>
            <person name="Holt S."/>
            <person name="Cochrane G."/>
            <person name="Meng A."/>
            <person name="Brown T."/>
            <person name="Cohen L."/>
        </authorList>
    </citation>
    <scope>NUCLEOTIDE SEQUENCE</scope>
    <source>
        <strain evidence="18">CCMP2058</strain>
    </source>
</reference>
<dbReference type="Pfam" id="PF05001">
    <property type="entry name" value="RNA_pol_Rpb1_R"/>
    <property type="match status" value="17"/>
</dbReference>
<dbReference type="EC" id="2.7.7.6" evidence="2"/>
<evidence type="ECO:0000313" key="18">
    <source>
        <dbReference type="EMBL" id="CAD8452293.1"/>
    </source>
</evidence>
<keyword evidence="6" id="KW-0548">Nucleotidyltransferase</keyword>
<keyword evidence="3" id="KW-0240">DNA-directed RNA polymerase</keyword>
<evidence type="ECO:0000256" key="7">
    <source>
        <dbReference type="ARBA" id="ARBA00022723"/>
    </source>
</evidence>
<dbReference type="PRINTS" id="PR01217">
    <property type="entry name" value="PRICHEXTENSN"/>
</dbReference>
<dbReference type="PANTHER" id="PTHR19376">
    <property type="entry name" value="DNA-DIRECTED RNA POLYMERASE"/>
    <property type="match status" value="1"/>
</dbReference>
<evidence type="ECO:0000256" key="13">
    <source>
        <dbReference type="ARBA" id="ARBA00023242"/>
    </source>
</evidence>
<evidence type="ECO:0000256" key="9">
    <source>
        <dbReference type="ARBA" id="ARBA00022833"/>
    </source>
</evidence>
<evidence type="ECO:0000256" key="6">
    <source>
        <dbReference type="ARBA" id="ARBA00022695"/>
    </source>
</evidence>
<dbReference type="InterPro" id="IPR007073">
    <property type="entry name" value="RNA_pol_Rpb1_7"/>
</dbReference>